<dbReference type="AlphaFoldDB" id="A0A9X1LVX8"/>
<dbReference type="PANTHER" id="PTHR43537:SF44">
    <property type="entry name" value="GNTR FAMILY REGULATORY PROTEIN"/>
    <property type="match status" value="1"/>
</dbReference>
<dbReference type="EMBL" id="JAGTTN010000003">
    <property type="protein sequence ID" value="MCC2032648.1"/>
    <property type="molecule type" value="Genomic_DNA"/>
</dbReference>
<dbReference type="InterPro" id="IPR000524">
    <property type="entry name" value="Tscrpt_reg_HTH_GntR"/>
</dbReference>
<feature type="domain" description="HTH gntR-type" evidence="4">
    <location>
        <begin position="14"/>
        <end position="81"/>
    </location>
</feature>
<dbReference type="InterPro" id="IPR008920">
    <property type="entry name" value="TF_FadR/GntR_C"/>
</dbReference>
<sequence>MTLKHGDAPFVSLAGLHSRALDQLGLAICEGQLAPGSSLTLEEIEERCGISRSVARETVRVLEAMRLVVSRRRIGVVVLPESEWNLYDPQVIRWRLDSPDRAEQLSSMVELRAAIEPEAARLAAMRATADEVSELIALSGQLWAAGEQGDDERFLELDVQFHARILRLSGNAMFSRLDGLIGQMLVSRTEHGLVPDRPASVALQLHVDVAGAIQRRDPEGAYAIMRSILVAALDEIDIISVAAERVASPEAAR</sequence>
<dbReference type="SUPFAM" id="SSF46785">
    <property type="entry name" value="Winged helix' DNA-binding domain"/>
    <property type="match status" value="1"/>
</dbReference>
<keyword evidence="1" id="KW-0805">Transcription regulation</keyword>
<name>A0A9X1LVX8_9MICO</name>
<dbReference type="GO" id="GO:0003677">
    <property type="term" value="F:DNA binding"/>
    <property type="evidence" value="ECO:0007669"/>
    <property type="project" value="UniProtKB-KW"/>
</dbReference>
<accession>A0A9X1LVX8</accession>
<dbReference type="Gene3D" id="1.10.10.10">
    <property type="entry name" value="Winged helix-like DNA-binding domain superfamily/Winged helix DNA-binding domain"/>
    <property type="match status" value="1"/>
</dbReference>
<dbReference type="SMART" id="SM00895">
    <property type="entry name" value="FCD"/>
    <property type="match status" value="1"/>
</dbReference>
<dbReference type="PROSITE" id="PS50949">
    <property type="entry name" value="HTH_GNTR"/>
    <property type="match status" value="1"/>
</dbReference>
<dbReference type="Proteomes" id="UP001139354">
    <property type="component" value="Unassembled WGS sequence"/>
</dbReference>
<dbReference type="SMART" id="SM00345">
    <property type="entry name" value="HTH_GNTR"/>
    <property type="match status" value="1"/>
</dbReference>
<dbReference type="InterPro" id="IPR036390">
    <property type="entry name" value="WH_DNA-bd_sf"/>
</dbReference>
<keyword evidence="3" id="KW-0804">Transcription</keyword>
<dbReference type="PANTHER" id="PTHR43537">
    <property type="entry name" value="TRANSCRIPTIONAL REGULATOR, GNTR FAMILY"/>
    <property type="match status" value="1"/>
</dbReference>
<dbReference type="Pfam" id="PF00392">
    <property type="entry name" value="GntR"/>
    <property type="match status" value="1"/>
</dbReference>
<evidence type="ECO:0000256" key="3">
    <source>
        <dbReference type="ARBA" id="ARBA00023163"/>
    </source>
</evidence>
<dbReference type="RefSeq" id="WP_229384616.1">
    <property type="nucleotide sequence ID" value="NZ_JAGTTN010000003.1"/>
</dbReference>
<comment type="caution">
    <text evidence="5">The sequence shown here is derived from an EMBL/GenBank/DDBJ whole genome shotgun (WGS) entry which is preliminary data.</text>
</comment>
<protein>
    <submittedName>
        <fullName evidence="5">FadR family transcriptional regulator</fullName>
    </submittedName>
</protein>
<evidence type="ECO:0000313" key="5">
    <source>
        <dbReference type="EMBL" id="MCC2032648.1"/>
    </source>
</evidence>
<evidence type="ECO:0000259" key="4">
    <source>
        <dbReference type="PROSITE" id="PS50949"/>
    </source>
</evidence>
<organism evidence="5 6">
    <name type="scientific">Microbacterium allomyrinae</name>
    <dbReference type="NCBI Taxonomy" id="2830666"/>
    <lineage>
        <taxon>Bacteria</taxon>
        <taxon>Bacillati</taxon>
        <taxon>Actinomycetota</taxon>
        <taxon>Actinomycetes</taxon>
        <taxon>Micrococcales</taxon>
        <taxon>Microbacteriaceae</taxon>
        <taxon>Microbacterium</taxon>
    </lineage>
</organism>
<reference evidence="5" key="1">
    <citation type="submission" date="2021-04" db="EMBL/GenBank/DDBJ databases">
        <title>Microbacterium tenobrionis sp. nov. and Microbacterium allomyrinae sp. nov., isolated from larvae of Tenobrio molitor and Allomyrina dichotoma, respectively.</title>
        <authorList>
            <person name="Lee S.D."/>
        </authorList>
    </citation>
    <scope>NUCLEOTIDE SEQUENCE</scope>
    <source>
        <strain evidence="5">BWT-G7</strain>
    </source>
</reference>
<gene>
    <name evidence="5" type="ORF">KEC57_10705</name>
</gene>
<evidence type="ECO:0000313" key="6">
    <source>
        <dbReference type="Proteomes" id="UP001139354"/>
    </source>
</evidence>
<proteinExistence type="predicted"/>
<dbReference type="InterPro" id="IPR011711">
    <property type="entry name" value="GntR_C"/>
</dbReference>
<dbReference type="Pfam" id="PF07729">
    <property type="entry name" value="FCD"/>
    <property type="match status" value="1"/>
</dbReference>
<evidence type="ECO:0000256" key="1">
    <source>
        <dbReference type="ARBA" id="ARBA00023015"/>
    </source>
</evidence>
<dbReference type="SUPFAM" id="SSF48008">
    <property type="entry name" value="GntR ligand-binding domain-like"/>
    <property type="match status" value="1"/>
</dbReference>
<dbReference type="Gene3D" id="1.20.120.530">
    <property type="entry name" value="GntR ligand-binding domain-like"/>
    <property type="match status" value="1"/>
</dbReference>
<keyword evidence="2" id="KW-0238">DNA-binding</keyword>
<keyword evidence="6" id="KW-1185">Reference proteome</keyword>
<dbReference type="GO" id="GO:0003700">
    <property type="term" value="F:DNA-binding transcription factor activity"/>
    <property type="evidence" value="ECO:0007669"/>
    <property type="project" value="InterPro"/>
</dbReference>
<evidence type="ECO:0000256" key="2">
    <source>
        <dbReference type="ARBA" id="ARBA00023125"/>
    </source>
</evidence>
<dbReference type="InterPro" id="IPR036388">
    <property type="entry name" value="WH-like_DNA-bd_sf"/>
</dbReference>